<reference evidence="2 3" key="2">
    <citation type="submission" date="2019-08" db="EMBL/GenBank/DDBJ databases">
        <authorList>
            <person name="Henke P."/>
        </authorList>
    </citation>
    <scope>NUCLEOTIDE SEQUENCE [LARGE SCALE GENOMIC DNA]</scope>
    <source>
        <strain evidence="2">Phe10_nw2017</strain>
    </source>
</reference>
<dbReference type="Proteomes" id="UP000321083">
    <property type="component" value="Unassembled WGS sequence"/>
</dbReference>
<evidence type="ECO:0000313" key="3">
    <source>
        <dbReference type="Proteomes" id="UP000321083"/>
    </source>
</evidence>
<organism evidence="2 3">
    <name type="scientific">Planctomyces bekefii</name>
    <dbReference type="NCBI Taxonomy" id="1653850"/>
    <lineage>
        <taxon>Bacteria</taxon>
        <taxon>Pseudomonadati</taxon>
        <taxon>Planctomycetota</taxon>
        <taxon>Planctomycetia</taxon>
        <taxon>Planctomycetales</taxon>
        <taxon>Planctomycetaceae</taxon>
        <taxon>Planctomyces</taxon>
    </lineage>
</organism>
<feature type="compositionally biased region" description="Low complexity" evidence="1">
    <location>
        <begin position="54"/>
        <end position="63"/>
    </location>
</feature>
<dbReference type="AlphaFoldDB" id="A0A5C6M4J9"/>
<proteinExistence type="predicted"/>
<name>A0A5C6M4J9_9PLAN</name>
<gene>
    <name evidence="2" type="ORF">E3A20_17460</name>
</gene>
<protein>
    <submittedName>
        <fullName evidence="2">Uncharacterized protein</fullName>
    </submittedName>
</protein>
<evidence type="ECO:0000256" key="1">
    <source>
        <dbReference type="SAM" id="MobiDB-lite"/>
    </source>
</evidence>
<comment type="caution">
    <text evidence="2">The sequence shown here is derived from an EMBL/GenBank/DDBJ whole genome shotgun (WGS) entry which is preliminary data.</text>
</comment>
<feature type="non-terminal residue" evidence="2">
    <location>
        <position position="71"/>
    </location>
</feature>
<feature type="region of interest" description="Disordered" evidence="1">
    <location>
        <begin position="44"/>
        <end position="71"/>
    </location>
</feature>
<sequence>MKHVVGIDRRIRRQWLDAVLDRLAVTRDEAELRGYLDQQLQAELPSGASRRKSSSTQRQQCRQTAFLDADG</sequence>
<reference evidence="2 3" key="1">
    <citation type="submission" date="2019-08" db="EMBL/GenBank/DDBJ databases">
        <title>100 year-old enigma solved: identification of Planctomyces bekefii, the type genus and species of the phylum Planctomycetes.</title>
        <authorList>
            <person name="Svetlana D.N."/>
            <person name="Overmann J."/>
        </authorList>
    </citation>
    <scope>NUCLEOTIDE SEQUENCE [LARGE SCALE GENOMIC DNA]</scope>
    <source>
        <strain evidence="2">Phe10_nw2017</strain>
    </source>
</reference>
<dbReference type="EMBL" id="SRHE01000376">
    <property type="protein sequence ID" value="TWW09123.1"/>
    <property type="molecule type" value="Genomic_DNA"/>
</dbReference>
<evidence type="ECO:0000313" key="2">
    <source>
        <dbReference type="EMBL" id="TWW09123.1"/>
    </source>
</evidence>
<accession>A0A5C6M4J9</accession>
<keyword evidence="3" id="KW-1185">Reference proteome</keyword>